<dbReference type="PANTHER" id="PTHR10146:SF14">
    <property type="entry name" value="PYRIDOXAL PHOSPHATE HOMEOSTASIS PROTEIN"/>
    <property type="match status" value="1"/>
</dbReference>
<reference evidence="7" key="1">
    <citation type="submission" date="2021-02" db="EMBL/GenBank/DDBJ databases">
        <authorList>
            <person name="Nowell W R."/>
        </authorList>
    </citation>
    <scope>NUCLEOTIDE SEQUENCE</scope>
</reference>
<dbReference type="InterPro" id="IPR001849">
    <property type="entry name" value="PH_domain"/>
</dbReference>
<dbReference type="InterPro" id="IPR001608">
    <property type="entry name" value="Ala_racemase_N"/>
</dbReference>
<dbReference type="Proteomes" id="UP000663838">
    <property type="component" value="Unassembled WGS sequence"/>
</dbReference>
<dbReference type="EMBL" id="CAJOBQ010000141">
    <property type="protein sequence ID" value="CAF4271414.1"/>
    <property type="molecule type" value="Genomic_DNA"/>
</dbReference>
<feature type="modified residue" description="N6-(pyridoxal phosphate)lysine" evidence="5">
    <location>
        <position position="33"/>
    </location>
</feature>
<dbReference type="GO" id="GO:0048471">
    <property type="term" value="C:perinuclear region of cytoplasm"/>
    <property type="evidence" value="ECO:0007669"/>
    <property type="project" value="UniProtKB-SubCell"/>
</dbReference>
<dbReference type="CDD" id="cd06822">
    <property type="entry name" value="PLPDE_III_YBL036c_euk"/>
    <property type="match status" value="1"/>
</dbReference>
<dbReference type="EMBL" id="CAJOBS010000818">
    <property type="protein sequence ID" value="CAF4646695.1"/>
    <property type="molecule type" value="Genomic_DNA"/>
</dbReference>
<comment type="function">
    <text evidence="5">Pyridoxal 5'-phosphate (PLP)-binding protein, which may be involved in intracellular homeostatic regulation of pyridoxal 5'-phosphate (PLP), the active form of vitamin B6.</text>
</comment>
<evidence type="ECO:0000256" key="4">
    <source>
        <dbReference type="ARBA" id="ARBA00022898"/>
    </source>
</evidence>
<dbReference type="InterPro" id="IPR042560">
    <property type="entry name" value="Exo84_C_2"/>
</dbReference>
<dbReference type="InterPro" id="IPR032403">
    <property type="entry name" value="Exo84_C"/>
</dbReference>
<proteinExistence type="inferred from homology"/>
<keyword evidence="4 5" id="KW-0663">Pyridoxal phosphate</keyword>
<gene>
    <name evidence="8" type="ORF">TOA249_LOCUS13679</name>
    <name evidence="7" type="ORF">TSG867_LOCUS4362</name>
</gene>
<dbReference type="NCBIfam" id="TIGR00044">
    <property type="entry name" value="YggS family pyridoxal phosphate-dependent enzyme"/>
    <property type="match status" value="1"/>
</dbReference>
<dbReference type="GO" id="GO:0030170">
    <property type="term" value="F:pyridoxal phosphate binding"/>
    <property type="evidence" value="ECO:0007669"/>
    <property type="project" value="UniProtKB-UniRule"/>
</dbReference>
<comment type="similarity">
    <text evidence="5">Belongs to the pyridoxal phosphate-binding protein YggS/PROSC family.</text>
</comment>
<organism evidence="7 9">
    <name type="scientific">Rotaria socialis</name>
    <dbReference type="NCBI Taxonomy" id="392032"/>
    <lineage>
        <taxon>Eukaryota</taxon>
        <taxon>Metazoa</taxon>
        <taxon>Spiralia</taxon>
        <taxon>Gnathifera</taxon>
        <taxon>Rotifera</taxon>
        <taxon>Eurotatoria</taxon>
        <taxon>Bdelloidea</taxon>
        <taxon>Philodinida</taxon>
        <taxon>Philodinidae</taxon>
        <taxon>Rotaria</taxon>
    </lineage>
</organism>
<comment type="caution">
    <text evidence="7">The sequence shown here is derived from an EMBL/GenBank/DDBJ whole genome shotgun (WGS) entry which is preliminary data.</text>
</comment>
<dbReference type="SUPFAM" id="SSF74788">
    <property type="entry name" value="Cullin repeat-like"/>
    <property type="match status" value="1"/>
</dbReference>
<evidence type="ECO:0000256" key="2">
    <source>
        <dbReference type="ARBA" id="ARBA00004556"/>
    </source>
</evidence>
<comment type="function">
    <text evidence="1">Component of the exocyst complex involved in the docking of exocytic vesicles with fusion sites on the plasma membrane.</text>
</comment>
<dbReference type="Gene3D" id="3.20.20.10">
    <property type="entry name" value="Alanine racemase"/>
    <property type="match status" value="1"/>
</dbReference>
<comment type="subcellular location">
    <subcellularLocation>
        <location evidence="3">Cell projection</location>
        <location evidence="3">Growth cone</location>
    </subcellularLocation>
    <subcellularLocation>
        <location evidence="2">Cytoplasm</location>
        <location evidence="2">Perinuclear region</location>
    </subcellularLocation>
</comment>
<dbReference type="HAMAP" id="MF_02087">
    <property type="entry name" value="PLP_homeostasis"/>
    <property type="match status" value="1"/>
</dbReference>
<dbReference type="InterPro" id="IPR016159">
    <property type="entry name" value="Cullin_repeat-like_dom_sf"/>
</dbReference>
<dbReference type="PANTHER" id="PTHR10146">
    <property type="entry name" value="PROLINE SYNTHETASE CO-TRANSCRIBED BACTERIAL HOMOLOG PROTEIN"/>
    <property type="match status" value="1"/>
</dbReference>
<evidence type="ECO:0000256" key="5">
    <source>
        <dbReference type="HAMAP-Rule" id="MF_03225"/>
    </source>
</evidence>
<dbReference type="AlphaFoldDB" id="A0A820G765"/>
<dbReference type="SUPFAM" id="SSF51419">
    <property type="entry name" value="PLP-binding barrel"/>
    <property type="match status" value="1"/>
</dbReference>
<dbReference type="InterPro" id="IPR011078">
    <property type="entry name" value="PyrdxlP_homeostasis"/>
</dbReference>
<evidence type="ECO:0000259" key="6">
    <source>
        <dbReference type="SMART" id="SM00233"/>
    </source>
</evidence>
<dbReference type="InterPro" id="IPR029066">
    <property type="entry name" value="PLP-binding_barrel"/>
</dbReference>
<dbReference type="Gene3D" id="1.20.58.1220">
    <property type="entry name" value="Exo84p, C-terminal helical domain"/>
    <property type="match status" value="1"/>
</dbReference>
<evidence type="ECO:0000256" key="1">
    <source>
        <dbReference type="ARBA" id="ARBA00002660"/>
    </source>
</evidence>
<dbReference type="FunFam" id="3.20.20.10:FF:000018">
    <property type="entry name" value="Pyridoxal phosphate homeostasis protein"/>
    <property type="match status" value="1"/>
</dbReference>
<dbReference type="Gene3D" id="1.20.58.1210">
    <property type="entry name" value="Exo84p, N-terminal helical domain"/>
    <property type="match status" value="1"/>
</dbReference>
<evidence type="ECO:0000313" key="7">
    <source>
        <dbReference type="EMBL" id="CAF4271414.1"/>
    </source>
</evidence>
<evidence type="ECO:0000256" key="3">
    <source>
        <dbReference type="ARBA" id="ARBA00004624"/>
    </source>
</evidence>
<dbReference type="Pfam" id="PF16528">
    <property type="entry name" value="Exo84_C"/>
    <property type="match status" value="1"/>
</dbReference>
<dbReference type="PROSITE" id="PS01211">
    <property type="entry name" value="UPF0001"/>
    <property type="match status" value="1"/>
</dbReference>
<dbReference type="SUPFAM" id="SSF50729">
    <property type="entry name" value="PH domain-like"/>
    <property type="match status" value="1"/>
</dbReference>
<feature type="domain" description="PH" evidence="6">
    <location>
        <begin position="368"/>
        <end position="507"/>
    </location>
</feature>
<dbReference type="InterPro" id="IPR011993">
    <property type="entry name" value="PH-like_dom_sf"/>
</dbReference>
<accession>A0A820G765</accession>
<dbReference type="GO" id="GO:0030426">
    <property type="term" value="C:growth cone"/>
    <property type="evidence" value="ECO:0007669"/>
    <property type="project" value="UniProtKB-SubCell"/>
</dbReference>
<evidence type="ECO:0000313" key="9">
    <source>
        <dbReference type="Proteomes" id="UP000663862"/>
    </source>
</evidence>
<dbReference type="Gene3D" id="2.30.29.30">
    <property type="entry name" value="Pleckstrin-homology domain (PH domain)/Phosphotyrosine-binding domain (PTB)"/>
    <property type="match status" value="1"/>
</dbReference>
<dbReference type="InterPro" id="IPR042561">
    <property type="entry name" value="Exo84_C_1"/>
</dbReference>
<dbReference type="SMART" id="SM00233">
    <property type="entry name" value="PH"/>
    <property type="match status" value="1"/>
</dbReference>
<dbReference type="Pfam" id="PF01168">
    <property type="entry name" value="Ala_racemase_N"/>
    <property type="match status" value="1"/>
</dbReference>
<dbReference type="Pfam" id="PF08700">
    <property type="entry name" value="VPS51_Exo84_N"/>
    <property type="match status" value="1"/>
</dbReference>
<protein>
    <recommendedName>
        <fullName evidence="5">Pyridoxal phosphate homeostasis protein</fullName>
        <shortName evidence="5">PLP homeostasis protein</shortName>
    </recommendedName>
</protein>
<name>A0A820G765_9BILA</name>
<dbReference type="Proteomes" id="UP000663862">
    <property type="component" value="Unassembled WGS sequence"/>
</dbReference>
<evidence type="ECO:0000313" key="8">
    <source>
        <dbReference type="EMBL" id="CAF4646695.1"/>
    </source>
</evidence>
<sequence>MSKLEANLIAILQRINELSQSNSSQVRLIAISKTKPVEDIVELYRAGQRHFGENYVDELEKKSNDNIILTECPEIRWHFVGHLQSNKINRVLTRVPNLDCIQTIDSLELADRLNNNLMKQSKTLNVLLQINTSNEDQKSGIDRKDFLSLYEHIKSNCTQLICQGLMTIGSIDNVKIDDDSDFQALVQCRKDLCEKYALPLNEIELSMGMSNDYERAIQAGSTIVRVGKGKINDADPAFRARFLEPKFEPESFVQSIASKSIGSTDLMNMKRRMHLIASEAKNELKQNVYRNHTKFIETAKEVSSLESEVYQLHSLLADEKQLLNTVKELLNVENKTESVEASDNDFWETLLHHCQSLGLVAANPERRLIHSGKLLEVKLENLPTKSQNKASTNAKLPASFVTHQCYGLLVTDHFIIAKSSNIRTATAYDVDQVLKLHQTSTNINNDRSTDHHKQMQSSAIQIINVKDDAIRNSFAIKHNLETLTLMCESAQSKKHWLEMFESALYPRQRRGSLLYTDSGLMSAPSNNNRSNVQQQPQQQQVFEEEFYSEDWITNTLENLIILLAERNFDEALNLILRARKYFQEFVAKHSQQSMPFVDEYIKGVQMKEQELCKLIEKEIQNICERGCSTNLLKHYYHHIQTLKQLGYVPKACDLFITIQLSLMKSTLKQTKLEELNVVFVENFANTFFTRLVDSYYEFVQIFKDQKSTFTKFIVWMSTEIEKLITILHNQQYISTKNFNFTMKNIDILLTKANEFSSKLIDVKFMFEEQLEQLLIQIISTQKDVIIDALRQRHRDEKWIPITLSTNERLEQLYFEFQELGLDSQTFLQPFITINNDVIQIHLAPSTLQFAKAYLTFSRDLFKIHYSLINQTIVEALVELIKLHLKYYERALQKLQNTNEKQLKYFIMKNVEFSLNHLFRHIDTLYKPKIGHSVKYFTKVYEKMSKLKEMATS</sequence>